<comment type="caution">
    <text evidence="2">The sequence shown here is derived from an EMBL/GenBank/DDBJ whole genome shotgun (WGS) entry which is preliminary data.</text>
</comment>
<dbReference type="Pfam" id="PF18928">
    <property type="entry name" value="DUF5677"/>
    <property type="match status" value="1"/>
</dbReference>
<dbReference type="EMBL" id="JADBEM010000001">
    <property type="protein sequence ID" value="MBE1612054.1"/>
    <property type="molecule type" value="Genomic_DNA"/>
</dbReference>
<dbReference type="Proteomes" id="UP000638648">
    <property type="component" value="Unassembled WGS sequence"/>
</dbReference>
<evidence type="ECO:0000256" key="1">
    <source>
        <dbReference type="SAM" id="MobiDB-lite"/>
    </source>
</evidence>
<reference evidence="2" key="1">
    <citation type="submission" date="2020-10" db="EMBL/GenBank/DDBJ databases">
        <title>Sequencing the genomes of 1000 actinobacteria strains.</title>
        <authorList>
            <person name="Klenk H.-P."/>
        </authorList>
    </citation>
    <scope>NUCLEOTIDE SEQUENCE</scope>
    <source>
        <strain evidence="2">DSM 45354</strain>
    </source>
</reference>
<protein>
    <submittedName>
        <fullName evidence="2">Uncharacterized protein</fullName>
    </submittedName>
</protein>
<proteinExistence type="predicted"/>
<dbReference type="InterPro" id="IPR043733">
    <property type="entry name" value="DUF5677"/>
</dbReference>
<dbReference type="AlphaFoldDB" id="A0A927N4P9"/>
<name>A0A927N4P9_9ACTN</name>
<gene>
    <name evidence="2" type="ORF">HEB94_008902</name>
</gene>
<evidence type="ECO:0000313" key="2">
    <source>
        <dbReference type="EMBL" id="MBE1612054.1"/>
    </source>
</evidence>
<dbReference type="RefSeq" id="WP_192755173.1">
    <property type="nucleotide sequence ID" value="NZ_BAABJL010000222.1"/>
</dbReference>
<accession>A0A927N4P9</accession>
<sequence length="560" mass="62491">MTLPRPNQKSGPLSGHVKKGRIYRSPLAATDLLQIGDWVRDDLPDLLWPVLTLSELGNREVLRFARWQKDVQVDLAGQAEPRIIADGLDGRLTSLDRLVTKIPDARAVIKARAKEHGLLPESVENALASYPLRPGDWLVDREMLPPRREEMDLLARAVFQILRDGHREALIKCLYIWSAVQAGTLSTTPDTIELLKHYPGDPETRTKADSIVRAMWGAQKALLLHKSESHFADAIRWAKVFWGSNSMTSRCMRRREVETDEIELEEGVVDPPNPSTPSGEVPAPGTPPERGARLRRLAMDLLASYVEALETSPARLHDRERQEVHSGLVARAGRDVITALGAPDLWCMEHGAHIVRVLVEVRIYIQWMAQQDPSIYRVFQDYGAGKAKLYARILGELPEDARESDFEEALRELNRLSHNDRTLDHRVVDTRDSFAGGKSIRAMADECGMIDLYRQAYQVASGVAHSEWWSIETHSMERCLNVLHGGHLIPSLSLNSGENVELASSWVDQLYALIRISMQILGTDNKAVANAFAWLDDEVVDGQSAGDPADDSPGGHPESA</sequence>
<organism evidence="2 3">
    <name type="scientific">Actinopolymorpha pittospori</name>
    <dbReference type="NCBI Taxonomy" id="648752"/>
    <lineage>
        <taxon>Bacteria</taxon>
        <taxon>Bacillati</taxon>
        <taxon>Actinomycetota</taxon>
        <taxon>Actinomycetes</taxon>
        <taxon>Propionibacteriales</taxon>
        <taxon>Actinopolymorphaceae</taxon>
        <taxon>Actinopolymorpha</taxon>
    </lineage>
</organism>
<evidence type="ECO:0000313" key="3">
    <source>
        <dbReference type="Proteomes" id="UP000638648"/>
    </source>
</evidence>
<feature type="region of interest" description="Disordered" evidence="1">
    <location>
        <begin position="263"/>
        <end position="290"/>
    </location>
</feature>
<keyword evidence="3" id="KW-1185">Reference proteome</keyword>